<evidence type="ECO:0000313" key="12">
    <source>
        <dbReference type="Proteomes" id="UP000813463"/>
    </source>
</evidence>
<evidence type="ECO:0000256" key="6">
    <source>
        <dbReference type="ARBA" id="ARBA00023157"/>
    </source>
</evidence>
<dbReference type="InterPro" id="IPR038408">
    <property type="entry name" value="GNK2_sf"/>
</dbReference>
<evidence type="ECO:0000256" key="10">
    <source>
        <dbReference type="SAM" id="SignalP"/>
    </source>
</evidence>
<evidence type="ECO:0000259" key="11">
    <source>
        <dbReference type="PROSITE" id="PS51473"/>
    </source>
</evidence>
<keyword evidence="3 10" id="KW-0732">Signal</keyword>
<feature type="transmembrane region" description="Helical" evidence="9">
    <location>
        <begin position="271"/>
        <end position="292"/>
    </location>
</feature>
<evidence type="ECO:0000256" key="4">
    <source>
        <dbReference type="ARBA" id="ARBA00022737"/>
    </source>
</evidence>
<sequence>MSMILTKTAITFSSLFFFLSLVSVNGILDDHRTLIFNRCSSRKLDDPNGEYLDARTTLFDKLHSKSSQSKSDTTFVMVGENYEGSISGRFQCRQDLDDHKCNECMEEFQNVTNGLCGSSMAARIQLSGCHVQYEADTYNGIFSLDEELHHKKCGEPQDVVSNEYYEQIRSQAFEALESEAAGGEGNNGFYSINNHEGFHAMAQCEVGMDECDCAKCVVEAVEVVEKECVSSIYGQVYLGSCYLSYEFNPLEFHGGSGFHGEQRHGAGFRKIAAIAIGGAALLFVVLILFRCFKKKGDDF</sequence>
<feature type="chain" id="PRO_5047239091" evidence="10">
    <location>
        <begin position="27"/>
        <end position="299"/>
    </location>
</feature>
<reference evidence="12" key="1">
    <citation type="journal article" date="2021" name="Nat. Commun.">
        <title>Genomic analyses provide insights into spinach domestication and the genetic basis of agronomic traits.</title>
        <authorList>
            <person name="Cai X."/>
            <person name="Sun X."/>
            <person name="Xu C."/>
            <person name="Sun H."/>
            <person name="Wang X."/>
            <person name="Ge C."/>
            <person name="Zhang Z."/>
            <person name="Wang Q."/>
            <person name="Fei Z."/>
            <person name="Jiao C."/>
            <person name="Wang Q."/>
        </authorList>
    </citation>
    <scope>NUCLEOTIDE SEQUENCE [LARGE SCALE GENOMIC DNA]</scope>
    <source>
        <strain evidence="12">cv. Varoflay</strain>
    </source>
</reference>
<dbReference type="InterPro" id="IPR051378">
    <property type="entry name" value="Cell2Cell_Antifungal"/>
</dbReference>
<evidence type="ECO:0000256" key="5">
    <source>
        <dbReference type="ARBA" id="ARBA00022949"/>
    </source>
</evidence>
<accession>A0ABM3QG56</accession>
<evidence type="ECO:0000313" key="13">
    <source>
        <dbReference type="RefSeq" id="XP_056682342.1"/>
    </source>
</evidence>
<comment type="similarity">
    <text evidence="8">Belongs to the cysteine-rich repeat secretory protein family. Plasmodesmata-located proteins (PDLD) subfamily.</text>
</comment>
<evidence type="ECO:0000256" key="7">
    <source>
        <dbReference type="ARBA" id="ARBA00024184"/>
    </source>
</evidence>
<evidence type="ECO:0000256" key="3">
    <source>
        <dbReference type="ARBA" id="ARBA00022729"/>
    </source>
</evidence>
<keyword evidence="4" id="KW-0677">Repeat</keyword>
<keyword evidence="6" id="KW-1015">Disulfide bond</keyword>
<dbReference type="CDD" id="cd23509">
    <property type="entry name" value="Gnk2-like"/>
    <property type="match status" value="1"/>
</dbReference>
<dbReference type="Gene3D" id="3.30.430.20">
    <property type="entry name" value="Gnk2 domain, C-X8-C-X2-C motif"/>
    <property type="match status" value="2"/>
</dbReference>
<feature type="domain" description="Gnk2-homologous" evidence="11">
    <location>
        <begin position="32"/>
        <end position="138"/>
    </location>
</feature>
<comment type="subcellular location">
    <subcellularLocation>
        <location evidence="7">Cell junction</location>
        <location evidence="7">Plasmodesma</location>
    </subcellularLocation>
    <subcellularLocation>
        <location evidence="1">Cell membrane</location>
        <topology evidence="1">Single-pass type I membrane protein</topology>
    </subcellularLocation>
</comment>
<proteinExistence type="inferred from homology"/>
<feature type="domain" description="Gnk2-homologous" evidence="11">
    <location>
        <begin position="147"/>
        <end position="250"/>
    </location>
</feature>
<evidence type="ECO:0000256" key="2">
    <source>
        <dbReference type="ARBA" id="ARBA00022581"/>
    </source>
</evidence>
<keyword evidence="9" id="KW-0812">Transmembrane</keyword>
<evidence type="ECO:0000256" key="1">
    <source>
        <dbReference type="ARBA" id="ARBA00004251"/>
    </source>
</evidence>
<feature type="signal peptide" evidence="10">
    <location>
        <begin position="1"/>
        <end position="26"/>
    </location>
</feature>
<keyword evidence="9" id="KW-0472">Membrane</keyword>
<dbReference type="PROSITE" id="PS51473">
    <property type="entry name" value="GNK2"/>
    <property type="match status" value="2"/>
</dbReference>
<dbReference type="PANTHER" id="PTHR32080">
    <property type="entry name" value="ANTIFUNGAL PROTEIN GINKBILOBIN-2-LIKE"/>
    <property type="match status" value="1"/>
</dbReference>
<protein>
    <submittedName>
        <fullName evidence="13">Plasmodesmata-located protein 3-like</fullName>
    </submittedName>
</protein>
<gene>
    <name evidence="13" type="primary">LOC110792629</name>
</gene>
<dbReference type="GeneID" id="110792629"/>
<organism evidence="12 13">
    <name type="scientific">Spinacia oleracea</name>
    <name type="common">Spinach</name>
    <dbReference type="NCBI Taxonomy" id="3562"/>
    <lineage>
        <taxon>Eukaryota</taxon>
        <taxon>Viridiplantae</taxon>
        <taxon>Streptophyta</taxon>
        <taxon>Embryophyta</taxon>
        <taxon>Tracheophyta</taxon>
        <taxon>Spermatophyta</taxon>
        <taxon>Magnoliopsida</taxon>
        <taxon>eudicotyledons</taxon>
        <taxon>Gunneridae</taxon>
        <taxon>Pentapetalae</taxon>
        <taxon>Caryophyllales</taxon>
        <taxon>Chenopodiaceae</taxon>
        <taxon>Chenopodioideae</taxon>
        <taxon>Anserineae</taxon>
        <taxon>Spinacia</taxon>
    </lineage>
</organism>
<keyword evidence="2" id="KW-0945">Host-virus interaction</keyword>
<dbReference type="RefSeq" id="XP_056682342.1">
    <property type="nucleotide sequence ID" value="XM_056826364.1"/>
</dbReference>
<dbReference type="InterPro" id="IPR002902">
    <property type="entry name" value="GNK2"/>
</dbReference>
<keyword evidence="5" id="KW-0965">Cell junction</keyword>
<keyword evidence="9" id="KW-1133">Transmembrane helix</keyword>
<reference evidence="13" key="2">
    <citation type="submission" date="2025-08" db="UniProtKB">
        <authorList>
            <consortium name="RefSeq"/>
        </authorList>
    </citation>
    <scope>IDENTIFICATION</scope>
    <source>
        <tissue evidence="13">Leaf</tissue>
    </source>
</reference>
<evidence type="ECO:0000256" key="9">
    <source>
        <dbReference type="SAM" id="Phobius"/>
    </source>
</evidence>
<evidence type="ECO:0000256" key="8">
    <source>
        <dbReference type="ARBA" id="ARBA00038393"/>
    </source>
</evidence>
<dbReference type="Proteomes" id="UP000813463">
    <property type="component" value="Chromosome 4"/>
</dbReference>
<dbReference type="PANTHER" id="PTHR32080:SF6">
    <property type="entry name" value="PLASMODESMATA-LOCATED PROTEIN 4"/>
    <property type="match status" value="1"/>
</dbReference>
<keyword evidence="12" id="KW-1185">Reference proteome</keyword>
<dbReference type="Pfam" id="PF01657">
    <property type="entry name" value="Stress-antifung"/>
    <property type="match status" value="2"/>
</dbReference>
<name>A0ABM3QG56_SPIOL</name>